<organism evidence="3 4">
    <name type="scientific">Blastococcus tunisiensis</name>
    <dbReference type="NCBI Taxonomy" id="1798228"/>
    <lineage>
        <taxon>Bacteria</taxon>
        <taxon>Bacillati</taxon>
        <taxon>Actinomycetota</taxon>
        <taxon>Actinomycetes</taxon>
        <taxon>Geodermatophilales</taxon>
        <taxon>Geodermatophilaceae</taxon>
        <taxon>Blastococcus</taxon>
    </lineage>
</organism>
<dbReference type="AlphaFoldDB" id="A0A1I2KAM0"/>
<protein>
    <recommendedName>
        <fullName evidence="5">Integral membrane protein</fullName>
    </recommendedName>
</protein>
<evidence type="ECO:0000313" key="4">
    <source>
        <dbReference type="Proteomes" id="UP000198589"/>
    </source>
</evidence>
<reference evidence="4" key="1">
    <citation type="submission" date="2016-10" db="EMBL/GenBank/DDBJ databases">
        <authorList>
            <person name="Varghese N."/>
            <person name="Submissions S."/>
        </authorList>
    </citation>
    <scope>NUCLEOTIDE SEQUENCE [LARGE SCALE GENOMIC DNA]</scope>
    <source>
        <strain evidence="4">DSM 46838</strain>
    </source>
</reference>
<feature type="transmembrane region" description="Helical" evidence="2">
    <location>
        <begin position="21"/>
        <end position="40"/>
    </location>
</feature>
<keyword evidence="2" id="KW-1133">Transmembrane helix</keyword>
<feature type="transmembrane region" description="Helical" evidence="2">
    <location>
        <begin position="119"/>
        <end position="136"/>
    </location>
</feature>
<proteinExistence type="predicted"/>
<evidence type="ECO:0000256" key="2">
    <source>
        <dbReference type="SAM" id="Phobius"/>
    </source>
</evidence>
<keyword evidence="2" id="KW-0472">Membrane</keyword>
<sequence>MPERSTLGSPAAQGAPGAGAVRALVVVYAVFALAAGARATVQLSTRFDEAPVAYLLSAFAAAVYVVATVGLARGGGRGRRTALVAITVELVGVLAIGTLSLIDPAAFPDETVWSAFGRGYYFVPLVLPVLGLLLLSRRPAAQNPPKSPPPKSPPPKSPPPNSPPPE</sequence>
<dbReference type="RefSeq" id="WP_254791097.1">
    <property type="nucleotide sequence ID" value="NZ_FOND01000020.1"/>
</dbReference>
<dbReference type="EMBL" id="FOND01000020">
    <property type="protein sequence ID" value="SFF63369.1"/>
    <property type="molecule type" value="Genomic_DNA"/>
</dbReference>
<evidence type="ECO:0000313" key="3">
    <source>
        <dbReference type="EMBL" id="SFF63369.1"/>
    </source>
</evidence>
<accession>A0A1I2KAM0</accession>
<name>A0A1I2KAM0_9ACTN</name>
<keyword evidence="2" id="KW-0812">Transmembrane</keyword>
<evidence type="ECO:0000256" key="1">
    <source>
        <dbReference type="SAM" id="MobiDB-lite"/>
    </source>
</evidence>
<keyword evidence="4" id="KW-1185">Reference proteome</keyword>
<feature type="region of interest" description="Disordered" evidence="1">
    <location>
        <begin position="140"/>
        <end position="166"/>
    </location>
</feature>
<dbReference type="STRING" id="1798228.SAMN05216574_12032"/>
<evidence type="ECO:0008006" key="5">
    <source>
        <dbReference type="Google" id="ProtNLM"/>
    </source>
</evidence>
<feature type="transmembrane region" description="Helical" evidence="2">
    <location>
        <begin position="83"/>
        <end position="107"/>
    </location>
</feature>
<gene>
    <name evidence="3" type="ORF">SAMN05216574_12032</name>
</gene>
<dbReference type="Proteomes" id="UP000198589">
    <property type="component" value="Unassembled WGS sequence"/>
</dbReference>
<feature type="transmembrane region" description="Helical" evidence="2">
    <location>
        <begin position="52"/>
        <end position="71"/>
    </location>
</feature>
<feature type="compositionally biased region" description="Pro residues" evidence="1">
    <location>
        <begin position="145"/>
        <end position="166"/>
    </location>
</feature>